<dbReference type="GO" id="GO:0006397">
    <property type="term" value="P:mRNA processing"/>
    <property type="evidence" value="ECO:0007669"/>
    <property type="project" value="UniProtKB-KW"/>
</dbReference>
<keyword evidence="6" id="KW-0747">Spliceosome</keyword>
<keyword evidence="5" id="KW-0507">mRNA processing</keyword>
<dbReference type="PANTHER" id="PTHR13445:SF3">
    <property type="entry name" value="U5 SMALL NUCLEAR RIBONUCLEOPROTEIN TSSC4"/>
    <property type="match status" value="1"/>
</dbReference>
<reference evidence="12" key="1">
    <citation type="submission" date="2023-09" db="UniProtKB">
        <authorList>
            <consortium name="Ensembl"/>
        </authorList>
    </citation>
    <scope>IDENTIFICATION</scope>
</reference>
<evidence type="ECO:0000256" key="5">
    <source>
        <dbReference type="ARBA" id="ARBA00022664"/>
    </source>
</evidence>
<dbReference type="GO" id="GO:0008380">
    <property type="term" value="P:RNA splicing"/>
    <property type="evidence" value="ECO:0007669"/>
    <property type="project" value="UniProtKB-KW"/>
</dbReference>
<feature type="region of interest" description="Disordered" evidence="11">
    <location>
        <begin position="51"/>
        <end position="92"/>
    </location>
</feature>
<proteinExistence type="inferred from homology"/>
<evidence type="ECO:0000256" key="7">
    <source>
        <dbReference type="ARBA" id="ARBA00023187"/>
    </source>
</evidence>
<evidence type="ECO:0000256" key="3">
    <source>
        <dbReference type="ARBA" id="ARBA00010362"/>
    </source>
</evidence>
<dbReference type="GeneTree" id="ENSGT00940000171378"/>
<keyword evidence="4" id="KW-0963">Cytoplasm</keyword>
<evidence type="ECO:0000256" key="9">
    <source>
        <dbReference type="ARBA" id="ARBA00035304"/>
    </source>
</evidence>
<organism evidence="12">
    <name type="scientific">Stegastes partitus</name>
    <name type="common">bicolor damselfish</name>
    <dbReference type="NCBI Taxonomy" id="144197"/>
    <lineage>
        <taxon>Eukaryota</taxon>
        <taxon>Metazoa</taxon>
        <taxon>Chordata</taxon>
        <taxon>Craniata</taxon>
        <taxon>Vertebrata</taxon>
        <taxon>Euteleostomi</taxon>
        <taxon>Actinopterygii</taxon>
        <taxon>Neopterygii</taxon>
        <taxon>Teleostei</taxon>
        <taxon>Neoteleostei</taxon>
        <taxon>Acanthomorphata</taxon>
        <taxon>Ovalentaria</taxon>
        <taxon>Pomacentridae</taxon>
        <taxon>Stegastes</taxon>
    </lineage>
</organism>
<comment type="similarity">
    <text evidence="3">Belongs to the TSSC4 family.</text>
</comment>
<evidence type="ECO:0000256" key="1">
    <source>
        <dbReference type="ARBA" id="ARBA00004123"/>
    </source>
</evidence>
<comment type="subcellular location">
    <subcellularLocation>
        <location evidence="2">Cytoplasm</location>
    </subcellularLocation>
    <subcellularLocation>
        <location evidence="1">Nucleus</location>
    </subcellularLocation>
</comment>
<sequence length="147" mass="16700">ATFFIMLNIPLIVQPYNFHCVYFFLSGGSSAFSDRSHSIFDCLDSVDQQTSSSLSQESTTDRLFTQPPFPSRKTSHLSSNCPIPPKKRGVPDYLVHPEKWTRYSLEDVTETSDQDNQPRGNPHCTGRTLRAVGEHPHWDVKVARQQC</sequence>
<keyword evidence="8" id="KW-0539">Nucleus</keyword>
<name>A0A3B5AT09_9TELE</name>
<comment type="function">
    <text evidence="10">Protein associated with the U5 snRNP, during its maturation and its post-splicing recycling and which is required for spliceosomal tri-snRNP complex assembly in the nucleus. Has a molecular sequestering activity and transiently hinders SNRNP200 binding sites for constitutive splicing factors that intervene later during the assembly of the spliceosome and splicing. Together with its molecular sequestering activity, may also function as a molecular adapter and placeholder, coordinating the assembly of the U5 snRNP and its association with the U4/U6 di-snRNP.</text>
</comment>
<feature type="region of interest" description="Disordered" evidence="11">
    <location>
        <begin position="105"/>
        <end position="125"/>
    </location>
</feature>
<evidence type="ECO:0000256" key="6">
    <source>
        <dbReference type="ARBA" id="ARBA00022728"/>
    </source>
</evidence>
<dbReference type="GO" id="GO:0005737">
    <property type="term" value="C:cytoplasm"/>
    <property type="evidence" value="ECO:0007669"/>
    <property type="project" value="UniProtKB-SubCell"/>
</dbReference>
<dbReference type="AlphaFoldDB" id="A0A3B5AT09"/>
<dbReference type="Ensembl" id="ENSSPAT00000016935.1">
    <property type="protein sequence ID" value="ENSSPAP00000016672.1"/>
    <property type="gene ID" value="ENSSPAG00000012580.1"/>
</dbReference>
<dbReference type="STRING" id="144197.ENSSPAP00000016672"/>
<keyword evidence="7" id="KW-0508">mRNA splicing</keyword>
<dbReference type="Pfam" id="PF15264">
    <property type="entry name" value="TSSC4"/>
    <property type="match status" value="1"/>
</dbReference>
<evidence type="ECO:0000256" key="8">
    <source>
        <dbReference type="ARBA" id="ARBA00023242"/>
    </source>
</evidence>
<dbReference type="GO" id="GO:0005681">
    <property type="term" value="C:spliceosomal complex"/>
    <property type="evidence" value="ECO:0007669"/>
    <property type="project" value="UniProtKB-KW"/>
</dbReference>
<evidence type="ECO:0000256" key="4">
    <source>
        <dbReference type="ARBA" id="ARBA00022490"/>
    </source>
</evidence>
<evidence type="ECO:0000313" key="12">
    <source>
        <dbReference type="Ensembl" id="ENSSPAP00000016672.1"/>
    </source>
</evidence>
<evidence type="ECO:0000256" key="10">
    <source>
        <dbReference type="ARBA" id="ARBA00045970"/>
    </source>
</evidence>
<evidence type="ECO:0000256" key="11">
    <source>
        <dbReference type="SAM" id="MobiDB-lite"/>
    </source>
</evidence>
<evidence type="ECO:0000256" key="2">
    <source>
        <dbReference type="ARBA" id="ARBA00004496"/>
    </source>
</evidence>
<protein>
    <recommendedName>
        <fullName evidence="9">U5 small nuclear ribonucleoprotein TSSC4</fullName>
    </recommendedName>
</protein>
<dbReference type="InterPro" id="IPR029338">
    <property type="entry name" value="TSSC4"/>
</dbReference>
<accession>A0A3B5AT09</accession>
<dbReference type="PANTHER" id="PTHR13445">
    <property type="entry name" value="TUMOR SUPPRESSING SUBTRANSFERABLE CANDIDATE 4 TSSC4"/>
    <property type="match status" value="1"/>
</dbReference>